<accession>A0AAD9M1E2</accession>
<dbReference type="EMBL" id="MU842850">
    <property type="protein sequence ID" value="KAK2030506.1"/>
    <property type="molecule type" value="Genomic_DNA"/>
</dbReference>
<gene>
    <name evidence="2" type="ORF">LX32DRAFT_320635</name>
</gene>
<name>A0AAD9M1E2_9PEZI</name>
<evidence type="ECO:0000313" key="3">
    <source>
        <dbReference type="Proteomes" id="UP001232148"/>
    </source>
</evidence>
<keyword evidence="3" id="KW-1185">Reference proteome</keyword>
<organism evidence="2 3">
    <name type="scientific">Colletotrichum zoysiae</name>
    <dbReference type="NCBI Taxonomy" id="1216348"/>
    <lineage>
        <taxon>Eukaryota</taxon>
        <taxon>Fungi</taxon>
        <taxon>Dikarya</taxon>
        <taxon>Ascomycota</taxon>
        <taxon>Pezizomycotina</taxon>
        <taxon>Sordariomycetes</taxon>
        <taxon>Hypocreomycetidae</taxon>
        <taxon>Glomerellales</taxon>
        <taxon>Glomerellaceae</taxon>
        <taxon>Colletotrichum</taxon>
        <taxon>Colletotrichum graminicola species complex</taxon>
    </lineage>
</organism>
<sequence length="199" mass="22657">MYFGGLLLLIQPLLVAVAAVKSPSAPKRVGGSDFFAITTDTSPLTIAIRMGQDESRSPMLNLRYVSTTYARKPVLEIRASIEGDEKKSLEKQPVSTIIKAVTSDYAKIKLDQMPYVIYQDYQLWELVRSYASESVKLRGRPGAFSVTPKDEWWLDYKNTDAFKTISQAFIPRYIAEIRVEVTKKSSFKQFRTIFILQKK</sequence>
<feature type="chain" id="PRO_5042186197" evidence="1">
    <location>
        <begin position="20"/>
        <end position="199"/>
    </location>
</feature>
<evidence type="ECO:0000313" key="2">
    <source>
        <dbReference type="EMBL" id="KAK2030506.1"/>
    </source>
</evidence>
<comment type="caution">
    <text evidence="2">The sequence shown here is derived from an EMBL/GenBank/DDBJ whole genome shotgun (WGS) entry which is preliminary data.</text>
</comment>
<keyword evidence="1" id="KW-0732">Signal</keyword>
<feature type="signal peptide" evidence="1">
    <location>
        <begin position="1"/>
        <end position="19"/>
    </location>
</feature>
<dbReference type="Proteomes" id="UP001232148">
    <property type="component" value="Unassembled WGS sequence"/>
</dbReference>
<proteinExistence type="predicted"/>
<protein>
    <submittedName>
        <fullName evidence="2">Uncharacterized protein</fullName>
    </submittedName>
</protein>
<evidence type="ECO:0000256" key="1">
    <source>
        <dbReference type="SAM" id="SignalP"/>
    </source>
</evidence>
<reference evidence="2" key="1">
    <citation type="submission" date="2021-06" db="EMBL/GenBank/DDBJ databases">
        <title>Comparative genomics, transcriptomics and evolutionary studies reveal genomic signatures of adaptation to plant cell wall in hemibiotrophic fungi.</title>
        <authorList>
            <consortium name="DOE Joint Genome Institute"/>
            <person name="Baroncelli R."/>
            <person name="Diaz J.F."/>
            <person name="Benocci T."/>
            <person name="Peng M."/>
            <person name="Battaglia E."/>
            <person name="Haridas S."/>
            <person name="Andreopoulos W."/>
            <person name="Labutti K."/>
            <person name="Pangilinan J."/>
            <person name="Floch G.L."/>
            <person name="Makela M.R."/>
            <person name="Henrissat B."/>
            <person name="Grigoriev I.V."/>
            <person name="Crouch J.A."/>
            <person name="De Vries R.P."/>
            <person name="Sukno S.A."/>
            <person name="Thon M.R."/>
        </authorList>
    </citation>
    <scope>NUCLEOTIDE SEQUENCE</scope>
    <source>
        <strain evidence="2">MAFF235873</strain>
    </source>
</reference>
<dbReference type="AlphaFoldDB" id="A0AAD9M1E2"/>